<comment type="caution">
    <text evidence="2">The sequence shown here is derived from an EMBL/GenBank/DDBJ whole genome shotgun (WGS) entry which is preliminary data.</text>
</comment>
<keyword evidence="1" id="KW-0812">Transmembrane</keyword>
<feature type="transmembrane region" description="Helical" evidence="1">
    <location>
        <begin position="354"/>
        <end position="378"/>
    </location>
</feature>
<name>A0A9D5DJ85_9CRYT</name>
<keyword evidence="1" id="KW-1133">Transmembrane helix</keyword>
<evidence type="ECO:0000256" key="1">
    <source>
        <dbReference type="SAM" id="Phobius"/>
    </source>
</evidence>
<organism evidence="2">
    <name type="scientific">Cryptosporidium canis</name>
    <dbReference type="NCBI Taxonomy" id="195482"/>
    <lineage>
        <taxon>Eukaryota</taxon>
        <taxon>Sar</taxon>
        <taxon>Alveolata</taxon>
        <taxon>Apicomplexa</taxon>
        <taxon>Conoidasida</taxon>
        <taxon>Coccidia</taxon>
        <taxon>Eucoccidiorida</taxon>
        <taxon>Eimeriorina</taxon>
        <taxon>Cryptosporidiidae</taxon>
        <taxon>Cryptosporidium</taxon>
    </lineage>
</organism>
<feature type="transmembrane region" description="Helical" evidence="1">
    <location>
        <begin position="321"/>
        <end position="342"/>
    </location>
</feature>
<evidence type="ECO:0000313" key="2">
    <source>
        <dbReference type="EMBL" id="KAJ1609708.1"/>
    </source>
</evidence>
<reference evidence="2" key="1">
    <citation type="submission" date="2022-10" db="EMBL/GenBank/DDBJ databases">
        <title>Adaptive evolution leads to modifications in subtelomeric GC content in a zoonotic Cryptosporidium species.</title>
        <authorList>
            <person name="Li J."/>
            <person name="Feng Y."/>
            <person name="Xiao L."/>
        </authorList>
    </citation>
    <scope>NUCLEOTIDE SEQUENCE</scope>
    <source>
        <strain evidence="2">33844</strain>
    </source>
</reference>
<dbReference type="Proteomes" id="UP001067231">
    <property type="component" value="Unassembled WGS sequence"/>
</dbReference>
<dbReference type="EMBL" id="JAPCXC010000031">
    <property type="protein sequence ID" value="KAJ1609708.1"/>
    <property type="molecule type" value="Genomic_DNA"/>
</dbReference>
<feature type="transmembrane region" description="Helical" evidence="1">
    <location>
        <begin position="129"/>
        <end position="146"/>
    </location>
</feature>
<feature type="transmembrane region" description="Helical" evidence="1">
    <location>
        <begin position="5"/>
        <end position="23"/>
    </location>
</feature>
<protein>
    <submittedName>
        <fullName evidence="2">Signal peptide-containing</fullName>
    </submittedName>
</protein>
<feature type="transmembrane region" description="Helical" evidence="1">
    <location>
        <begin position="252"/>
        <end position="274"/>
    </location>
</feature>
<dbReference type="AlphaFoldDB" id="A0A9D5DJ85"/>
<dbReference type="OrthoDB" id="342753at2759"/>
<dbReference type="Pfam" id="PF06728">
    <property type="entry name" value="PIG-U"/>
    <property type="match status" value="1"/>
</dbReference>
<gene>
    <name evidence="2" type="ORF">OJ253_1485</name>
</gene>
<proteinExistence type="predicted"/>
<feature type="transmembrane region" description="Helical" evidence="1">
    <location>
        <begin position="88"/>
        <end position="109"/>
    </location>
</feature>
<keyword evidence="1" id="KW-0472">Membrane</keyword>
<feature type="transmembrane region" description="Helical" evidence="1">
    <location>
        <begin position="422"/>
        <end position="443"/>
    </location>
</feature>
<feature type="transmembrane region" description="Helical" evidence="1">
    <location>
        <begin position="390"/>
        <end position="410"/>
    </location>
</feature>
<accession>A0A9D5DJ85</accession>
<sequence>MKKEVVLLIIVSILVKSCFFLLADHDLEEYTNGFFNTLGQNFGEVLELCAFKEYGNHTYYGSKRVNFPVIALELVSTLCNSIHSSGKFIPFIITNLIQILQGLLIYSYLNLCYPILSALSETVIEKKHYQVSVIFLLGLFWINPISVYTCSLLSFGAEIELLIQLLLLWISVHSSNHYRALLPIISAINVYYSPNISTSLIPASLSLFLLGNSHHRVPQVYPKHLGNFKAHFAQSWNQFCSEYLNFSKLSKIISFFISFLIIFFSLHALSFLLVHDQNFTLKDYIQAYFAQNFTLLEDKDLSPYLNIHWFLMSCINPEFRLFFQIILGSSLSVYASIIIISLENIPFKALQSQMLICFVFKSNPTFTNYLLIFFFILFDSFTVFESKISILASLSFVTWMTCIPLAFLIRPIWILDNLLESNLYYFLTSIGHFSIFIFIGEWIKSLFDTLVKSNLHMYRIKQEYR</sequence>